<evidence type="ECO:0000313" key="6">
    <source>
        <dbReference type="EMBL" id="AQS88499.1"/>
    </source>
</evidence>
<dbReference type="InterPro" id="IPR018484">
    <property type="entry name" value="FGGY_N"/>
</dbReference>
<dbReference type="SUPFAM" id="SSF53067">
    <property type="entry name" value="Actin-like ATPase domain"/>
    <property type="match status" value="2"/>
</dbReference>
<evidence type="ECO:0000259" key="5">
    <source>
        <dbReference type="Pfam" id="PF02782"/>
    </source>
</evidence>
<keyword evidence="3 6" id="KW-0418">Kinase</keyword>
<dbReference type="GO" id="GO:0004856">
    <property type="term" value="F:D-xylulokinase activity"/>
    <property type="evidence" value="ECO:0007669"/>
    <property type="project" value="TreeGrafter"/>
</dbReference>
<dbReference type="PANTHER" id="PTHR10196">
    <property type="entry name" value="SUGAR KINASE"/>
    <property type="match status" value="1"/>
</dbReference>
<keyword evidence="7" id="KW-1185">Reference proteome</keyword>
<comment type="similarity">
    <text evidence="1">Belongs to the FGGY kinase family.</text>
</comment>
<reference evidence="6 7" key="1">
    <citation type="submission" date="2016-03" db="EMBL/GenBank/DDBJ databases">
        <title>Acetic acid bacteria sequencing.</title>
        <authorList>
            <person name="Brandt J."/>
            <person name="Jakob F."/>
            <person name="Vogel R.F."/>
        </authorList>
    </citation>
    <scope>NUCLEOTIDE SEQUENCE [LARGE SCALE GENOMIC DNA]</scope>
    <source>
        <strain evidence="6 7">NBRC 101099</strain>
    </source>
</reference>
<feature type="domain" description="Carbohydrate kinase FGGY N-terminal" evidence="4">
    <location>
        <begin position="9"/>
        <end position="94"/>
    </location>
</feature>
<evidence type="ECO:0000259" key="4">
    <source>
        <dbReference type="Pfam" id="PF00370"/>
    </source>
</evidence>
<dbReference type="AlphaFoldDB" id="A0A1U9KS09"/>
<evidence type="ECO:0000313" key="7">
    <source>
        <dbReference type="Proteomes" id="UP000188604"/>
    </source>
</evidence>
<dbReference type="RefSeq" id="WP_077807531.1">
    <property type="nucleotide sequence ID" value="NZ_BJXS01000006.1"/>
</dbReference>
<gene>
    <name evidence="6" type="ORF">A0U93_11765</name>
</gene>
<accession>A0A1U9KS09</accession>
<organism evidence="6 7">
    <name type="scientific">Neoasaia chiangmaiensis</name>
    <dbReference type="NCBI Taxonomy" id="320497"/>
    <lineage>
        <taxon>Bacteria</taxon>
        <taxon>Pseudomonadati</taxon>
        <taxon>Pseudomonadota</taxon>
        <taxon>Alphaproteobacteria</taxon>
        <taxon>Acetobacterales</taxon>
        <taxon>Acetobacteraceae</taxon>
        <taxon>Neoasaia</taxon>
    </lineage>
</organism>
<dbReference type="STRING" id="320497.A0U93_11765"/>
<dbReference type="InterPro" id="IPR043129">
    <property type="entry name" value="ATPase_NBD"/>
</dbReference>
<evidence type="ECO:0000256" key="2">
    <source>
        <dbReference type="ARBA" id="ARBA00022679"/>
    </source>
</evidence>
<dbReference type="EMBL" id="CP014691">
    <property type="protein sequence ID" value="AQS88499.1"/>
    <property type="molecule type" value="Genomic_DNA"/>
</dbReference>
<keyword evidence="2" id="KW-0808">Transferase</keyword>
<dbReference type="InterPro" id="IPR018485">
    <property type="entry name" value="FGGY_C"/>
</dbReference>
<evidence type="ECO:0000256" key="1">
    <source>
        <dbReference type="ARBA" id="ARBA00009156"/>
    </source>
</evidence>
<dbReference type="PANTHER" id="PTHR10196:SF80">
    <property type="entry name" value="D-RIBULOSE KINASE"/>
    <property type="match status" value="1"/>
</dbReference>
<dbReference type="Proteomes" id="UP000188604">
    <property type="component" value="Chromosome"/>
</dbReference>
<dbReference type="GO" id="GO:0005829">
    <property type="term" value="C:cytosol"/>
    <property type="evidence" value="ECO:0007669"/>
    <property type="project" value="TreeGrafter"/>
</dbReference>
<dbReference type="Gene3D" id="3.30.420.40">
    <property type="match status" value="2"/>
</dbReference>
<dbReference type="CDD" id="cd07783">
    <property type="entry name" value="ASKHA_NBD_FGGY_SePSK_AtXK1-like"/>
    <property type="match status" value="1"/>
</dbReference>
<protein>
    <submittedName>
        <fullName evidence="6">Carbohydrate kinase</fullName>
    </submittedName>
</protein>
<dbReference type="OrthoDB" id="9805576at2"/>
<sequence>MPDPWHAVALGIDIGTSGVRVAAIDRNGNPVGMAGRRFVDALAATDPATWWQLVGEAIAALRKTISLHDIASIGVDGTSGTMLAVDANGQPLGAPSMYRDVVHDPALHTRLDEIAPPESAARGASSPLGRAIVLARGADVATILHQADWIAGRLRGVFDATDANNALKTGGDPDRLCWPDWIERLGLDRRLLPRIHAPGAPLGFVGDDGVALGLPRTARVHAGTTDGCASFLATGADQPGDAVTALGSTLVVKLLSAVRVDAPQYGIYSHRIDDHYLVGGASNTGGEVLLGLFGADRLAALSAALHPDRPSGLDYYPLLHPGERFPISDPALPPRLEPRPTDDALFFQGVLEGIATIEAAGYARLGDLGATPLRSLRSVGGGATNHAWTAIRQQRLNVPFLPSRSADACVGVAGLALRQADRTIETRAHDPVAANGSTR</sequence>
<name>A0A1U9KS09_9PROT</name>
<dbReference type="Pfam" id="PF02782">
    <property type="entry name" value="FGGY_C"/>
    <property type="match status" value="1"/>
</dbReference>
<proteinExistence type="inferred from homology"/>
<evidence type="ECO:0000256" key="3">
    <source>
        <dbReference type="ARBA" id="ARBA00022777"/>
    </source>
</evidence>
<dbReference type="KEGG" id="nch:A0U93_11765"/>
<dbReference type="GO" id="GO:0005997">
    <property type="term" value="P:xylulose metabolic process"/>
    <property type="evidence" value="ECO:0007669"/>
    <property type="project" value="TreeGrafter"/>
</dbReference>
<dbReference type="GO" id="GO:0019150">
    <property type="term" value="F:D-ribulokinase activity"/>
    <property type="evidence" value="ECO:0007669"/>
    <property type="project" value="TreeGrafter"/>
</dbReference>
<dbReference type="Pfam" id="PF00370">
    <property type="entry name" value="FGGY_N"/>
    <property type="match status" value="1"/>
</dbReference>
<feature type="domain" description="Carbohydrate kinase FGGY C-terminal" evidence="5">
    <location>
        <begin position="275"/>
        <end position="419"/>
    </location>
</feature>